<dbReference type="EMBL" id="LSRX01000166">
    <property type="protein sequence ID" value="OLQ06130.1"/>
    <property type="molecule type" value="Genomic_DNA"/>
</dbReference>
<reference evidence="1 2" key="1">
    <citation type="submission" date="2016-02" db="EMBL/GenBank/DDBJ databases">
        <title>Genome analysis of coral dinoflagellate symbionts highlights evolutionary adaptations to a symbiotic lifestyle.</title>
        <authorList>
            <person name="Aranda M."/>
            <person name="Li Y."/>
            <person name="Liew Y.J."/>
            <person name="Baumgarten S."/>
            <person name="Simakov O."/>
            <person name="Wilson M."/>
            <person name="Piel J."/>
            <person name="Ashoor H."/>
            <person name="Bougouffa S."/>
            <person name="Bajic V.B."/>
            <person name="Ryu T."/>
            <person name="Ravasi T."/>
            <person name="Bayer T."/>
            <person name="Micklem G."/>
            <person name="Kim H."/>
            <person name="Bhak J."/>
            <person name="Lajeunesse T.C."/>
            <person name="Voolstra C.R."/>
        </authorList>
    </citation>
    <scope>NUCLEOTIDE SEQUENCE [LARGE SCALE GENOMIC DNA]</scope>
    <source>
        <strain evidence="1 2">CCMP2467</strain>
    </source>
</reference>
<proteinExistence type="predicted"/>
<organism evidence="1 2">
    <name type="scientific">Symbiodinium microadriaticum</name>
    <name type="common">Dinoflagellate</name>
    <name type="synonym">Zooxanthella microadriatica</name>
    <dbReference type="NCBI Taxonomy" id="2951"/>
    <lineage>
        <taxon>Eukaryota</taxon>
        <taxon>Sar</taxon>
        <taxon>Alveolata</taxon>
        <taxon>Dinophyceae</taxon>
        <taxon>Suessiales</taxon>
        <taxon>Symbiodiniaceae</taxon>
        <taxon>Symbiodinium</taxon>
    </lineage>
</organism>
<protein>
    <submittedName>
        <fullName evidence="1">Retrovirus-related Pol polyprotein from transposon TNT 1-94</fullName>
    </submittedName>
</protein>
<evidence type="ECO:0000313" key="2">
    <source>
        <dbReference type="Proteomes" id="UP000186817"/>
    </source>
</evidence>
<sequence>MREQEQALVKELQSGHVELAQSTAELLEQMDNSVSCLESLLESLSGQAVSEWESEGLLRSDVHLRALDAEADVLQTKMVPIAEVAKDIDSWKPSLSDELASVTTVHKAGVIISEEEARLLESNPDVEVLRVPGKIVASIKPPFKRKARFVACGNYLTRQKESKSPTLDRHDLYSAGLDSFALRTQLAIGAYKSWKCASLDVKTAFLTAPLQQPRATGKTRKERIVLVRVPRVMVLAGLVPPGSWMRVEGALYGLQESPHSWGSFRDGKLQCLTWCTPSGEKVGLEQCAADVSVWLIKSGGLVVGTLGVYVDDLLVMTQSEHLMPTLDAIRSLWKCSDPEYASKQGGFRFCGLQIEERSGMIWIHQRDYLVDLFSKYPHLKSSSVLPQFKEEPPAETPTASTVQYAQRIIGELTWVIRYLMFTVDYCLCYGPSLVVPEDFLAELPSVRNDAVLETWADASFAAQEDGDSQTGVIVTLVGMPVAWLSLRQPCVALSTCEAEVVSCIEGVCLTRALRPLIEEMLGQEARGGIVLPGGCKSSETSLMKCCVKLRQMSFRFLTTERFGATMTTVKTTAIYRSLVQQRLTEIQEVD</sequence>
<dbReference type="Proteomes" id="UP000186817">
    <property type="component" value="Unassembled WGS sequence"/>
</dbReference>
<dbReference type="CDD" id="cd09272">
    <property type="entry name" value="RNase_HI_RT_Ty1"/>
    <property type="match status" value="1"/>
</dbReference>
<gene>
    <name evidence="1" type="ORF">AK812_SmicGene10596</name>
</gene>
<evidence type="ECO:0000313" key="1">
    <source>
        <dbReference type="EMBL" id="OLQ06130.1"/>
    </source>
</evidence>
<dbReference type="AlphaFoldDB" id="A0A1Q9EFB8"/>
<dbReference type="OrthoDB" id="430476at2759"/>
<accession>A0A1Q9EFB8</accession>
<name>A0A1Q9EFB8_SYMMI</name>
<comment type="caution">
    <text evidence="1">The sequence shown here is derived from an EMBL/GenBank/DDBJ whole genome shotgun (WGS) entry which is preliminary data.</text>
</comment>
<keyword evidence="2" id="KW-1185">Reference proteome</keyword>